<reference evidence="1" key="1">
    <citation type="journal article" date="2019" name="Sci. Rep.">
        <title>Draft genome of Tanacetum cinerariifolium, the natural source of mosquito coil.</title>
        <authorList>
            <person name="Yamashiro T."/>
            <person name="Shiraishi A."/>
            <person name="Satake H."/>
            <person name="Nakayama K."/>
        </authorList>
    </citation>
    <scope>NUCLEOTIDE SEQUENCE</scope>
</reference>
<organism evidence="1">
    <name type="scientific">Tanacetum cinerariifolium</name>
    <name type="common">Dalmatian daisy</name>
    <name type="synonym">Chrysanthemum cinerariifolium</name>
    <dbReference type="NCBI Taxonomy" id="118510"/>
    <lineage>
        <taxon>Eukaryota</taxon>
        <taxon>Viridiplantae</taxon>
        <taxon>Streptophyta</taxon>
        <taxon>Embryophyta</taxon>
        <taxon>Tracheophyta</taxon>
        <taxon>Spermatophyta</taxon>
        <taxon>Magnoliopsida</taxon>
        <taxon>eudicotyledons</taxon>
        <taxon>Gunneridae</taxon>
        <taxon>Pentapetalae</taxon>
        <taxon>asterids</taxon>
        <taxon>campanulids</taxon>
        <taxon>Asterales</taxon>
        <taxon>Asteraceae</taxon>
        <taxon>Asteroideae</taxon>
        <taxon>Anthemideae</taxon>
        <taxon>Anthemidinae</taxon>
        <taxon>Tanacetum</taxon>
    </lineage>
</organism>
<comment type="caution">
    <text evidence="1">The sequence shown here is derived from an EMBL/GenBank/DDBJ whole genome shotgun (WGS) entry which is preliminary data.</text>
</comment>
<gene>
    <name evidence="1" type="ORF">Tci_898731</name>
</gene>
<dbReference type="AlphaFoldDB" id="A0A699UTU5"/>
<evidence type="ECO:0008006" key="2">
    <source>
        <dbReference type="Google" id="ProtNLM"/>
    </source>
</evidence>
<dbReference type="EMBL" id="BKCJ011371589">
    <property type="protein sequence ID" value="GFD26762.1"/>
    <property type="molecule type" value="Genomic_DNA"/>
</dbReference>
<proteinExistence type="predicted"/>
<accession>A0A699UTU5</accession>
<protein>
    <recommendedName>
        <fullName evidence="2">Reverse transcriptase domain-containing protein</fullName>
    </recommendedName>
</protein>
<evidence type="ECO:0000313" key="1">
    <source>
        <dbReference type="EMBL" id="GFD26762.1"/>
    </source>
</evidence>
<sequence length="128" mass="14707">MLGIDPIKIGASYKVELADGRVASTNTILKGYTLYLVNHIFEIDMMPIELGTFDIIIVRSDKGVLRFKVISCIKARKYVERGCHLFLAHVTESKSKENRMKDVLVIHDFPEVFPEEFPRLPPLRKVEF</sequence>
<name>A0A699UTU5_TANCI</name>